<dbReference type="EMBL" id="BNJF01000003">
    <property type="protein sequence ID" value="GHO47630.1"/>
    <property type="molecule type" value="Genomic_DNA"/>
</dbReference>
<name>A0A8J3MWI6_9CHLR</name>
<dbReference type="InterPro" id="IPR011697">
    <property type="entry name" value="Peptidase_C26"/>
</dbReference>
<evidence type="ECO:0008006" key="6">
    <source>
        <dbReference type="Google" id="ProtNLM"/>
    </source>
</evidence>
<dbReference type="PROSITE" id="PS50082">
    <property type="entry name" value="WD_REPEATS_2"/>
    <property type="match status" value="1"/>
</dbReference>
<keyword evidence="5" id="KW-1185">Reference proteome</keyword>
<comment type="caution">
    <text evidence="4">The sequence shown here is derived from an EMBL/GenBank/DDBJ whole genome shotgun (WGS) entry which is preliminary data.</text>
</comment>
<dbReference type="Pfam" id="PF00400">
    <property type="entry name" value="WD40"/>
    <property type="match status" value="2"/>
</dbReference>
<dbReference type="InterPro" id="IPR001680">
    <property type="entry name" value="WD40_rpt"/>
</dbReference>
<dbReference type="PROSITE" id="PS50294">
    <property type="entry name" value="WD_REPEATS_REGION"/>
    <property type="match status" value="1"/>
</dbReference>
<evidence type="ECO:0000313" key="4">
    <source>
        <dbReference type="EMBL" id="GHO47630.1"/>
    </source>
</evidence>
<dbReference type="InterPro" id="IPR015943">
    <property type="entry name" value="WD40/YVTN_repeat-like_dom_sf"/>
</dbReference>
<protein>
    <recommendedName>
        <fullName evidence="6">WD40 repeat domain-containing protein</fullName>
    </recommendedName>
</protein>
<dbReference type="PANTHER" id="PTHR19848:SF8">
    <property type="entry name" value="F-BOX AND WD REPEAT DOMAIN CONTAINING 7"/>
    <property type="match status" value="1"/>
</dbReference>
<evidence type="ECO:0000313" key="5">
    <source>
        <dbReference type="Proteomes" id="UP000612362"/>
    </source>
</evidence>
<dbReference type="GO" id="GO:0016787">
    <property type="term" value="F:hydrolase activity"/>
    <property type="evidence" value="ECO:0007669"/>
    <property type="project" value="InterPro"/>
</dbReference>
<keyword evidence="1 3" id="KW-0853">WD repeat</keyword>
<reference evidence="4" key="1">
    <citation type="submission" date="2020-10" db="EMBL/GenBank/DDBJ databases">
        <title>Taxonomic study of unclassified bacteria belonging to the class Ktedonobacteria.</title>
        <authorList>
            <person name="Yabe S."/>
            <person name="Wang C.M."/>
            <person name="Zheng Y."/>
            <person name="Sakai Y."/>
            <person name="Cavaletti L."/>
            <person name="Monciardini P."/>
            <person name="Donadio S."/>
        </authorList>
    </citation>
    <scope>NUCLEOTIDE SEQUENCE</scope>
    <source>
        <strain evidence="4">SOSP1-1</strain>
    </source>
</reference>
<evidence type="ECO:0000256" key="1">
    <source>
        <dbReference type="ARBA" id="ARBA00022574"/>
    </source>
</evidence>
<evidence type="ECO:0000256" key="2">
    <source>
        <dbReference type="ARBA" id="ARBA00022737"/>
    </source>
</evidence>
<dbReference type="Pfam" id="PF07722">
    <property type="entry name" value="Peptidase_C26"/>
    <property type="match status" value="1"/>
</dbReference>
<organism evidence="4 5">
    <name type="scientific">Ktedonospora formicarum</name>
    <dbReference type="NCBI Taxonomy" id="2778364"/>
    <lineage>
        <taxon>Bacteria</taxon>
        <taxon>Bacillati</taxon>
        <taxon>Chloroflexota</taxon>
        <taxon>Ktedonobacteria</taxon>
        <taxon>Ktedonobacterales</taxon>
        <taxon>Ktedonobacteraceae</taxon>
        <taxon>Ktedonospora</taxon>
    </lineage>
</organism>
<gene>
    <name evidence="4" type="ORF">KSX_57930</name>
</gene>
<dbReference type="SMART" id="SM00320">
    <property type="entry name" value="WD40"/>
    <property type="match status" value="5"/>
</dbReference>
<dbReference type="Proteomes" id="UP000612362">
    <property type="component" value="Unassembled WGS sequence"/>
</dbReference>
<dbReference type="Gene3D" id="2.130.10.10">
    <property type="entry name" value="YVTN repeat-like/Quinoprotein amine dehydrogenase"/>
    <property type="match status" value="1"/>
</dbReference>
<sequence>MGQRQLIIEQASRYRKRLPFQVRVHVDDQTPIGSWVMTLAGHLHYPPVDSFGAPIIYRLRCVSRKGLLLTSGRFADVEFPSGSHFVLEPETYHTEEMPAATLDQHHSTPQADSTLRLSRRWIMRSCMLAGVSLFGLGSGVTTAFAQRLLTQKVSLPTHKQLTPAPFGISAQAIFTQHQQTVKALTWSPDEQMLASGGNDHLTLVWQLDGTLLRTHMLDAHVRALAWSPDGLQLVAGASTTVTFFDAHTGTQLARDTEHHTDVVTALGWVQGPSGLLHIVSAGADKKAIVWNGRSHQPERTFRRHTAAIEALATLQDTVVTASQGGVARVWNATSEQEIHGYYFDTLQTLRAVAFSSGGTLATGSMDGLLLPASTQGAHWSTHWHQRENRPGPQIWSLTWEMALMQLATFIGMPILAIADGAKKWNVALGGTIQEVPASASPPEPTTPENWERHMIRVRSQIRLASYLQPAVRAQEGEPEPWKLSFMPHQAIETVAPPVRSPMQPQSPPSSALMPPSDWAYSVAWTGG</sequence>
<dbReference type="PANTHER" id="PTHR19848">
    <property type="entry name" value="WD40 REPEAT PROTEIN"/>
    <property type="match status" value="1"/>
</dbReference>
<feature type="repeat" description="WD" evidence="3">
    <location>
        <begin position="174"/>
        <end position="208"/>
    </location>
</feature>
<dbReference type="AlphaFoldDB" id="A0A8J3MWI6"/>
<dbReference type="SUPFAM" id="SSF50978">
    <property type="entry name" value="WD40 repeat-like"/>
    <property type="match status" value="1"/>
</dbReference>
<evidence type="ECO:0000256" key="3">
    <source>
        <dbReference type="PROSITE-ProRule" id="PRU00221"/>
    </source>
</evidence>
<dbReference type="RefSeq" id="WP_220196882.1">
    <property type="nucleotide sequence ID" value="NZ_BNJF01000003.1"/>
</dbReference>
<proteinExistence type="predicted"/>
<dbReference type="InterPro" id="IPR036322">
    <property type="entry name" value="WD40_repeat_dom_sf"/>
</dbReference>
<accession>A0A8J3MWI6</accession>
<keyword evidence="2" id="KW-0677">Repeat</keyword>